<name>A0A6I1MU27_9CLOT</name>
<comment type="caution">
    <text evidence="2">The sequence shown here is derived from an EMBL/GenBank/DDBJ whole genome shotgun (WGS) entry which is preliminary data.</text>
</comment>
<protein>
    <submittedName>
        <fullName evidence="2">Preprotein translocase subunit YajC</fullName>
    </submittedName>
</protein>
<dbReference type="EMBL" id="WHJC01000100">
    <property type="protein sequence ID" value="MPQ43739.1"/>
    <property type="molecule type" value="Genomic_DNA"/>
</dbReference>
<accession>A0A6I1MU27</accession>
<dbReference type="SMART" id="SM01323">
    <property type="entry name" value="YajC"/>
    <property type="match status" value="1"/>
</dbReference>
<evidence type="ECO:0000313" key="3">
    <source>
        <dbReference type="Proteomes" id="UP000430345"/>
    </source>
</evidence>
<gene>
    <name evidence="2" type="primary">yajC</name>
    <name evidence="2" type="ORF">GBZ86_08210</name>
</gene>
<keyword evidence="1" id="KW-0812">Transmembrane</keyword>
<dbReference type="OrthoDB" id="9800132at2"/>
<keyword evidence="1" id="KW-0472">Membrane</keyword>
<keyword evidence="3" id="KW-1185">Reference proteome</keyword>
<reference evidence="2 3" key="1">
    <citation type="submission" date="2019-10" db="EMBL/GenBank/DDBJ databases">
        <title>The Genome Sequence of Clostridium tarantellae Isolated from Fish Brain.</title>
        <authorList>
            <person name="Bano L."/>
            <person name="Kiel M."/>
            <person name="Sales G."/>
            <person name="Doxey A.C."/>
            <person name="Mansfield M.J."/>
            <person name="Schiavone M."/>
            <person name="Rossetto O."/>
            <person name="Pirazzini M."/>
            <person name="Dobrindt U."/>
            <person name="Montecucco C."/>
        </authorList>
    </citation>
    <scope>NUCLEOTIDE SEQUENCE [LARGE SCALE GENOMIC DNA]</scope>
    <source>
        <strain evidence="2 3">DSM 3997</strain>
    </source>
</reference>
<dbReference type="NCBIfam" id="TIGR00739">
    <property type="entry name" value="yajC"/>
    <property type="match status" value="1"/>
</dbReference>
<organism evidence="2 3">
    <name type="scientific">Clostridium tarantellae</name>
    <dbReference type="NCBI Taxonomy" id="39493"/>
    <lineage>
        <taxon>Bacteria</taxon>
        <taxon>Bacillati</taxon>
        <taxon>Bacillota</taxon>
        <taxon>Clostridia</taxon>
        <taxon>Eubacteriales</taxon>
        <taxon>Clostridiaceae</taxon>
        <taxon>Clostridium</taxon>
    </lineage>
</organism>
<dbReference type="PRINTS" id="PR01853">
    <property type="entry name" value="YAJCTRNLCASE"/>
</dbReference>
<dbReference type="AlphaFoldDB" id="A0A6I1MU27"/>
<dbReference type="Pfam" id="PF02699">
    <property type="entry name" value="YajC"/>
    <property type="match status" value="1"/>
</dbReference>
<evidence type="ECO:0000313" key="2">
    <source>
        <dbReference type="EMBL" id="MPQ43739.1"/>
    </source>
</evidence>
<sequence>MSTFLTVILVIIALFLFWYIISFRGVNKQKAAIIEEQSKVKVGANIILANGIHGKINKLNEKTADIVIDQSKNVIIKIDRVAIAKVI</sequence>
<evidence type="ECO:0000256" key="1">
    <source>
        <dbReference type="SAM" id="Phobius"/>
    </source>
</evidence>
<feature type="transmembrane region" description="Helical" evidence="1">
    <location>
        <begin position="6"/>
        <end position="26"/>
    </location>
</feature>
<keyword evidence="1" id="KW-1133">Transmembrane helix</keyword>
<dbReference type="Proteomes" id="UP000430345">
    <property type="component" value="Unassembled WGS sequence"/>
</dbReference>
<dbReference type="RefSeq" id="WP_152889527.1">
    <property type="nucleotide sequence ID" value="NZ_WHJC01000100.1"/>
</dbReference>
<dbReference type="InterPro" id="IPR003849">
    <property type="entry name" value="Preprotein_translocase_YajC"/>
</dbReference>
<proteinExistence type="predicted"/>